<dbReference type="RefSeq" id="WP_131259021.1">
    <property type="nucleotide sequence ID" value="NZ_JBHSUS010000001.1"/>
</dbReference>
<sequence length="152" mass="17019">MHIKLDDLCTEDIADFLQAHLADMRATSPPESKHALDLDALRQPDIKFWSARSENQIAGCIALKRLGHSDGEIKSMRVAPQWRGMGLSASLLAVLEQHARDAGIRALWLETGSMAFFAPARRFYLRMGFSECAPFAQYKPDPNSVFMSKLLI</sequence>
<dbReference type="PROSITE" id="PS51186">
    <property type="entry name" value="GNAT"/>
    <property type="match status" value="1"/>
</dbReference>
<dbReference type="PANTHER" id="PTHR43877:SF5">
    <property type="entry name" value="BLL8307 PROTEIN"/>
    <property type="match status" value="1"/>
</dbReference>
<evidence type="ECO:0000313" key="5">
    <source>
        <dbReference type="Proteomes" id="UP001596364"/>
    </source>
</evidence>
<dbReference type="CDD" id="cd04301">
    <property type="entry name" value="NAT_SF"/>
    <property type="match status" value="1"/>
</dbReference>
<dbReference type="InterPro" id="IPR000182">
    <property type="entry name" value="GNAT_dom"/>
</dbReference>
<evidence type="ECO:0000256" key="2">
    <source>
        <dbReference type="ARBA" id="ARBA00023315"/>
    </source>
</evidence>
<gene>
    <name evidence="4" type="ORF">ACFP85_01930</name>
</gene>
<dbReference type="EMBL" id="JBHSUS010000001">
    <property type="protein sequence ID" value="MFC6438913.1"/>
    <property type="molecule type" value="Genomic_DNA"/>
</dbReference>
<proteinExistence type="predicted"/>
<dbReference type="Pfam" id="PF00583">
    <property type="entry name" value="Acetyltransf_1"/>
    <property type="match status" value="1"/>
</dbReference>
<feature type="domain" description="N-acetyltransferase" evidence="3">
    <location>
        <begin position="3"/>
        <end position="152"/>
    </location>
</feature>
<keyword evidence="5" id="KW-1185">Reference proteome</keyword>
<dbReference type="GO" id="GO:0016746">
    <property type="term" value="F:acyltransferase activity"/>
    <property type="evidence" value="ECO:0007669"/>
    <property type="project" value="UniProtKB-KW"/>
</dbReference>
<evidence type="ECO:0000313" key="4">
    <source>
        <dbReference type="EMBL" id="MFC6438913.1"/>
    </source>
</evidence>
<protein>
    <submittedName>
        <fullName evidence="4">GNAT family N-acetyltransferase</fullName>
        <ecNumber evidence="4">2.3.-.-</ecNumber>
    </submittedName>
</protein>
<keyword evidence="2 4" id="KW-0012">Acyltransferase</keyword>
<keyword evidence="1 4" id="KW-0808">Transferase</keyword>
<dbReference type="InterPro" id="IPR016181">
    <property type="entry name" value="Acyl_CoA_acyltransferase"/>
</dbReference>
<accession>A0ABW1XFS4</accession>
<dbReference type="Gene3D" id="3.40.630.30">
    <property type="match status" value="1"/>
</dbReference>
<organism evidence="4 5">
    <name type="scientific">Pseudobowmanella zhangzhouensis</name>
    <dbReference type="NCBI Taxonomy" id="1537679"/>
    <lineage>
        <taxon>Bacteria</taxon>
        <taxon>Pseudomonadati</taxon>
        <taxon>Pseudomonadota</taxon>
        <taxon>Gammaproteobacteria</taxon>
        <taxon>Alteromonadales</taxon>
        <taxon>Alteromonadaceae</taxon>
    </lineage>
</organism>
<dbReference type="SUPFAM" id="SSF55729">
    <property type="entry name" value="Acyl-CoA N-acyltransferases (Nat)"/>
    <property type="match status" value="1"/>
</dbReference>
<dbReference type="PANTHER" id="PTHR43877">
    <property type="entry name" value="AMINOALKYLPHOSPHONATE N-ACETYLTRANSFERASE-RELATED-RELATED"/>
    <property type="match status" value="1"/>
</dbReference>
<name>A0ABW1XFS4_9ALTE</name>
<dbReference type="EC" id="2.3.-.-" evidence="4"/>
<evidence type="ECO:0000259" key="3">
    <source>
        <dbReference type="PROSITE" id="PS51186"/>
    </source>
</evidence>
<dbReference type="Proteomes" id="UP001596364">
    <property type="component" value="Unassembled WGS sequence"/>
</dbReference>
<evidence type="ECO:0000256" key="1">
    <source>
        <dbReference type="ARBA" id="ARBA00022679"/>
    </source>
</evidence>
<comment type="caution">
    <text evidence="4">The sequence shown here is derived from an EMBL/GenBank/DDBJ whole genome shotgun (WGS) entry which is preliminary data.</text>
</comment>
<reference evidence="5" key="1">
    <citation type="journal article" date="2019" name="Int. J. Syst. Evol. Microbiol.">
        <title>The Global Catalogue of Microorganisms (GCM) 10K type strain sequencing project: providing services to taxonomists for standard genome sequencing and annotation.</title>
        <authorList>
            <consortium name="The Broad Institute Genomics Platform"/>
            <consortium name="The Broad Institute Genome Sequencing Center for Infectious Disease"/>
            <person name="Wu L."/>
            <person name="Ma J."/>
        </authorList>
    </citation>
    <scope>NUCLEOTIDE SEQUENCE [LARGE SCALE GENOMIC DNA]</scope>
    <source>
        <strain evidence="5">CGMCC 1.16031</strain>
    </source>
</reference>
<dbReference type="InterPro" id="IPR050832">
    <property type="entry name" value="Bact_Acetyltransf"/>
</dbReference>